<dbReference type="InterPro" id="IPR003591">
    <property type="entry name" value="Leu-rich_rpt_typical-subtyp"/>
</dbReference>
<accession>A0A9N9WWJ8</accession>
<feature type="domain" description="Farnesoic acid O-methyl transferase" evidence="6">
    <location>
        <begin position="448"/>
        <end position="565"/>
    </location>
</feature>
<evidence type="ECO:0000256" key="1">
    <source>
        <dbReference type="ARBA" id="ARBA00022614"/>
    </source>
</evidence>
<dbReference type="OrthoDB" id="1416801at2759"/>
<dbReference type="InterPro" id="IPR022041">
    <property type="entry name" value="Methyltransf_FA"/>
</dbReference>
<keyword evidence="2 5" id="KW-0732">Signal</keyword>
<dbReference type="SMART" id="SM00369">
    <property type="entry name" value="LRR_TYP"/>
    <property type="match status" value="11"/>
</dbReference>
<dbReference type="SUPFAM" id="SSF52058">
    <property type="entry name" value="L domain-like"/>
    <property type="match status" value="1"/>
</dbReference>
<dbReference type="InterPro" id="IPR050467">
    <property type="entry name" value="LRFN"/>
</dbReference>
<keyword evidence="1" id="KW-0433">Leucine-rich repeat</keyword>
<evidence type="ECO:0000256" key="2">
    <source>
        <dbReference type="ARBA" id="ARBA00022729"/>
    </source>
</evidence>
<dbReference type="EMBL" id="OU895880">
    <property type="protein sequence ID" value="CAG9811983.1"/>
    <property type="molecule type" value="Genomic_DNA"/>
</dbReference>
<proteinExistence type="predicted"/>
<protein>
    <recommendedName>
        <fullName evidence="6">Farnesoic acid O-methyl transferase domain-containing protein</fullName>
    </recommendedName>
</protein>
<dbReference type="Pfam" id="PF13855">
    <property type="entry name" value="LRR_8"/>
    <property type="match status" value="3"/>
</dbReference>
<reference evidence="7" key="1">
    <citation type="submission" date="2022-01" db="EMBL/GenBank/DDBJ databases">
        <authorList>
            <person name="King R."/>
        </authorList>
    </citation>
    <scope>NUCLEOTIDE SEQUENCE</scope>
</reference>
<dbReference type="Gene3D" id="3.80.10.10">
    <property type="entry name" value="Ribonuclease Inhibitor"/>
    <property type="match status" value="2"/>
</dbReference>
<evidence type="ECO:0000313" key="8">
    <source>
        <dbReference type="Proteomes" id="UP001153620"/>
    </source>
</evidence>
<feature type="signal peptide" evidence="5">
    <location>
        <begin position="1"/>
        <end position="17"/>
    </location>
</feature>
<keyword evidence="8" id="KW-1185">Reference proteome</keyword>
<evidence type="ECO:0000259" key="6">
    <source>
        <dbReference type="Pfam" id="PF12248"/>
    </source>
</evidence>
<gene>
    <name evidence="7" type="ORF">CHIRRI_LOCUS14790</name>
</gene>
<dbReference type="InterPro" id="IPR001611">
    <property type="entry name" value="Leu-rich_rpt"/>
</dbReference>
<feature type="chain" id="PRO_5040373262" description="Farnesoic acid O-methyl transferase domain-containing protein" evidence="5">
    <location>
        <begin position="18"/>
        <end position="611"/>
    </location>
</feature>
<dbReference type="SMART" id="SM00364">
    <property type="entry name" value="LRR_BAC"/>
    <property type="match status" value="4"/>
</dbReference>
<keyword evidence="4" id="KW-0325">Glycoprotein</keyword>
<keyword evidence="3" id="KW-0677">Repeat</keyword>
<reference evidence="7" key="2">
    <citation type="submission" date="2022-10" db="EMBL/GenBank/DDBJ databases">
        <authorList>
            <consortium name="ENA_rothamsted_submissions"/>
            <consortium name="culmorum"/>
            <person name="King R."/>
        </authorList>
    </citation>
    <scope>NUCLEOTIDE SEQUENCE</scope>
</reference>
<name>A0A9N9WWJ8_9DIPT</name>
<dbReference type="PANTHER" id="PTHR45842:SF12">
    <property type="entry name" value="KEKKON 5, ISOFORM A"/>
    <property type="match status" value="1"/>
</dbReference>
<dbReference type="InterPro" id="IPR032675">
    <property type="entry name" value="LRR_dom_sf"/>
</dbReference>
<evidence type="ECO:0000313" key="7">
    <source>
        <dbReference type="EMBL" id="CAG9811983.1"/>
    </source>
</evidence>
<dbReference type="Pfam" id="PF00560">
    <property type="entry name" value="LRR_1"/>
    <property type="match status" value="1"/>
</dbReference>
<evidence type="ECO:0000256" key="4">
    <source>
        <dbReference type="ARBA" id="ARBA00023180"/>
    </source>
</evidence>
<dbReference type="FunFam" id="3.80.10.10:FF:001164">
    <property type="entry name" value="GH01279p"/>
    <property type="match status" value="1"/>
</dbReference>
<organism evidence="7 8">
    <name type="scientific">Chironomus riparius</name>
    <dbReference type="NCBI Taxonomy" id="315576"/>
    <lineage>
        <taxon>Eukaryota</taxon>
        <taxon>Metazoa</taxon>
        <taxon>Ecdysozoa</taxon>
        <taxon>Arthropoda</taxon>
        <taxon>Hexapoda</taxon>
        <taxon>Insecta</taxon>
        <taxon>Pterygota</taxon>
        <taxon>Neoptera</taxon>
        <taxon>Endopterygota</taxon>
        <taxon>Diptera</taxon>
        <taxon>Nematocera</taxon>
        <taxon>Chironomoidea</taxon>
        <taxon>Chironomidae</taxon>
        <taxon>Chironominae</taxon>
        <taxon>Chironomus</taxon>
    </lineage>
</organism>
<evidence type="ECO:0000256" key="5">
    <source>
        <dbReference type="SAM" id="SignalP"/>
    </source>
</evidence>
<sequence>MLLKLLILSLVTTSALAQTSIIICSQAFVDDICTCNFLIFNPNGFNNLTVVGNPITNCTFEDTKQAIAMGSSPNIPSAICSHLPNLEKLVMENVGIINLNGMPFRNCGNLKTLQLGNNEIVAIPAHVFSFTALELIELNNNNLTTFDEHAFDNLFRLTTLNINENSNGIILPETVFHHLISLQSLLVSNCGITSFNSSWFASLRSLILLDLSRNNFSTIPENTFRSQQSLRLLNLSFGQLETIPETTFQNITNLLILDLQSNKIKEFHPNLFSSLTLLQNLHLSDNLNVTTPSNIFRSLQSLRTLELSSNNVTVIDGWFSSLSNLININLSNNNIITIPDNTFTAARALQRINLSRNKIGILDSRSFGSLHMMTELDVHNNLIDEVDHSLVSQSSILRIVNFSNNNCTQLRTDSFNESRSVHMDAMKACFDKFDLKPIELQTFNSTVYNWYSIRTNDGWDALHISVKAYENVHIALSNSTNTTEPPIEIIIGQNRGRVSSILDQGVAVFSDNNERRLDETAFRDFIIGWRFGIVMVFEAGEQMPFMGYNMQNRYSVDFFGLRTIISLSDHKAEWKASRLQMSSTKSLDDVYADIKNKLNKNIPIDLNLYLR</sequence>
<dbReference type="Proteomes" id="UP001153620">
    <property type="component" value="Chromosome 4"/>
</dbReference>
<dbReference type="PANTHER" id="PTHR45842">
    <property type="entry name" value="SYNAPTIC ADHESION-LIKE MOLECULE SALM"/>
    <property type="match status" value="1"/>
</dbReference>
<dbReference type="PROSITE" id="PS51450">
    <property type="entry name" value="LRR"/>
    <property type="match status" value="1"/>
</dbReference>
<dbReference type="Pfam" id="PF12248">
    <property type="entry name" value="Methyltransf_FA"/>
    <property type="match status" value="1"/>
</dbReference>
<evidence type="ECO:0000256" key="3">
    <source>
        <dbReference type="ARBA" id="ARBA00022737"/>
    </source>
</evidence>
<dbReference type="AlphaFoldDB" id="A0A9N9WWJ8"/>